<keyword evidence="3" id="KW-0862">Zinc</keyword>
<feature type="compositionally biased region" description="Polar residues" evidence="5">
    <location>
        <begin position="53"/>
        <end position="75"/>
    </location>
</feature>
<feature type="compositionally biased region" description="Basic residues" evidence="5">
    <location>
        <begin position="1"/>
        <end position="22"/>
    </location>
</feature>
<dbReference type="Gene3D" id="6.20.50.20">
    <property type="match status" value="1"/>
</dbReference>
<dbReference type="EMBL" id="JAVRRG010000153">
    <property type="protein sequence ID" value="KAK5080239.1"/>
    <property type="molecule type" value="Genomic_DNA"/>
</dbReference>
<organism evidence="6 7">
    <name type="scientific">Lithohypha guttulata</name>
    <dbReference type="NCBI Taxonomy" id="1690604"/>
    <lineage>
        <taxon>Eukaryota</taxon>
        <taxon>Fungi</taxon>
        <taxon>Dikarya</taxon>
        <taxon>Ascomycota</taxon>
        <taxon>Pezizomycotina</taxon>
        <taxon>Eurotiomycetes</taxon>
        <taxon>Chaetothyriomycetidae</taxon>
        <taxon>Chaetothyriales</taxon>
        <taxon>Trichomeriaceae</taxon>
        <taxon>Lithohypha</taxon>
    </lineage>
</organism>
<evidence type="ECO:0000256" key="1">
    <source>
        <dbReference type="ARBA" id="ARBA00022694"/>
    </source>
</evidence>
<gene>
    <name evidence="6" type="ORF">LTR24_008592</name>
</gene>
<feature type="region of interest" description="Disordered" evidence="5">
    <location>
        <begin position="1"/>
        <end position="29"/>
    </location>
</feature>
<evidence type="ECO:0000313" key="6">
    <source>
        <dbReference type="EMBL" id="KAK5080239.1"/>
    </source>
</evidence>
<dbReference type="Pfam" id="PF04032">
    <property type="entry name" value="Rpr2"/>
    <property type="match status" value="1"/>
</dbReference>
<name>A0ABR0JZG7_9EURO</name>
<evidence type="ECO:0000256" key="4">
    <source>
        <dbReference type="ARBA" id="ARBA00038402"/>
    </source>
</evidence>
<dbReference type="PANTHER" id="PTHR14742">
    <property type="entry name" value="RIBONUCLEASE P SUBUNIT P21"/>
    <property type="match status" value="1"/>
</dbReference>
<protein>
    <submittedName>
        <fullName evidence="6">Uncharacterized protein</fullName>
    </submittedName>
</protein>
<dbReference type="Proteomes" id="UP001345013">
    <property type="component" value="Unassembled WGS sequence"/>
</dbReference>
<reference evidence="6 7" key="1">
    <citation type="submission" date="2023-08" db="EMBL/GenBank/DDBJ databases">
        <title>Black Yeasts Isolated from many extreme environments.</title>
        <authorList>
            <person name="Coleine C."/>
            <person name="Stajich J.E."/>
            <person name="Selbmann L."/>
        </authorList>
    </citation>
    <scope>NUCLEOTIDE SEQUENCE [LARGE SCALE GENOMIC DNA]</scope>
    <source>
        <strain evidence="6 7">CCFEE 5885</strain>
    </source>
</reference>
<dbReference type="PANTHER" id="PTHR14742:SF0">
    <property type="entry name" value="RIBONUCLEASE P PROTEIN SUBUNIT P21"/>
    <property type="match status" value="1"/>
</dbReference>
<keyword evidence="1" id="KW-0819">tRNA processing</keyword>
<accession>A0ABR0JZG7</accession>
<comment type="caution">
    <text evidence="6">The sequence shown here is derived from an EMBL/GenBank/DDBJ whole genome shotgun (WGS) entry which is preliminary data.</text>
</comment>
<evidence type="ECO:0000256" key="5">
    <source>
        <dbReference type="SAM" id="MobiDB-lite"/>
    </source>
</evidence>
<sequence>MSRYGKRWSRRRMVKEKKKGKGKGPIPNKNVHLRLSFLYQAALYLSNHADATEPTTEPKSASRSQSSGKVQQYGGQSRYLLNHMKGVGRKSVIRLDKEVKRKVCKACDQLLDAYSSVPVMENESKGGRKPWADVLVVKCRNCSTPKRFPRGERRRRRSPLTNVQ</sequence>
<evidence type="ECO:0000313" key="7">
    <source>
        <dbReference type="Proteomes" id="UP001345013"/>
    </source>
</evidence>
<dbReference type="InterPro" id="IPR007175">
    <property type="entry name" value="Rpr2/Snm1/Rpp21"/>
</dbReference>
<comment type="similarity">
    <text evidence="4">Belongs to the eukaryotic/archaeal RNase P protein component 4 family.</text>
</comment>
<feature type="region of interest" description="Disordered" evidence="5">
    <location>
        <begin position="50"/>
        <end position="75"/>
    </location>
</feature>
<keyword evidence="2" id="KW-0479">Metal-binding</keyword>
<proteinExistence type="inferred from homology"/>
<evidence type="ECO:0000256" key="3">
    <source>
        <dbReference type="ARBA" id="ARBA00022833"/>
    </source>
</evidence>
<evidence type="ECO:0000256" key="2">
    <source>
        <dbReference type="ARBA" id="ARBA00022723"/>
    </source>
</evidence>
<keyword evidence="7" id="KW-1185">Reference proteome</keyword>